<protein>
    <submittedName>
        <fullName evidence="5">Uncharacterized protein</fullName>
    </submittedName>
</protein>
<dbReference type="PROSITE" id="PS51257">
    <property type="entry name" value="PROKAR_LIPOPROTEIN"/>
    <property type="match status" value="1"/>
</dbReference>
<feature type="region of interest" description="Disordered" evidence="3">
    <location>
        <begin position="55"/>
        <end position="75"/>
    </location>
</feature>
<keyword evidence="1 4" id="KW-0732">Signal</keyword>
<feature type="chain" id="PRO_5016058218" evidence="4">
    <location>
        <begin position="19"/>
        <end position="363"/>
    </location>
</feature>
<evidence type="ECO:0000313" key="5">
    <source>
        <dbReference type="EMBL" id="PVH23321.1"/>
    </source>
</evidence>
<dbReference type="AlphaFoldDB" id="A0A2V1B1X1"/>
<proteinExistence type="predicted"/>
<keyword evidence="2" id="KW-0325">Glycoprotein</keyword>
<dbReference type="InterPro" id="IPR025928">
    <property type="entry name" value="Flocculin_t3_rpt"/>
</dbReference>
<sequence>MKSANFFTIASLASVVLADLPTFTSTIVSSSCSLGPSTFKFSNDSAPVTAAAVSEGSTIASSEPLPSEEPSPSSEDVIYETEVITNDSVFTTDRIVCNGGSCYTTTGLETWTTTTATVDGVLTTFVTHVPVSSSADSVTSEGSGLTEASAVTKTDVDTTVVTITSCSDNKCTPTAVTTGVTIVTSTIKGEETVYTTYCPISSEEAPTSSVKPQTVHSTTVVTVSSCSENICHSSAVTTGVTQLTTTIHGVESIYTTYCPIEPTSSEIPPAPESTYVPPAPKEETLSKTEYVTVTTSETQKSQPPAPSGTVNVITNNIVTQYSTSSSDVPVSTSSVPLVSTYEGGAAQAVPAIIGAVPILLALM</sequence>
<evidence type="ECO:0000256" key="2">
    <source>
        <dbReference type="ARBA" id="ARBA00023180"/>
    </source>
</evidence>
<dbReference type="EMBL" id="PKFO01000010">
    <property type="protein sequence ID" value="PVH23321.1"/>
    <property type="molecule type" value="Genomic_DNA"/>
</dbReference>
<accession>A0A2V1B1X1</accession>
<dbReference type="OrthoDB" id="3998251at2759"/>
<comment type="caution">
    <text evidence="5">The sequence shown here is derived from an EMBL/GenBank/DDBJ whole genome shotgun (WGS) entry which is preliminary data.</text>
</comment>
<keyword evidence="6" id="KW-1185">Reference proteome</keyword>
<dbReference type="Pfam" id="PF13928">
    <property type="entry name" value="Flocculin_t3"/>
    <property type="match status" value="2"/>
</dbReference>
<dbReference type="GeneID" id="37008386"/>
<dbReference type="RefSeq" id="XP_025344261.1">
    <property type="nucleotide sequence ID" value="XM_025486711.1"/>
</dbReference>
<evidence type="ECO:0000313" key="6">
    <source>
        <dbReference type="Proteomes" id="UP000244309"/>
    </source>
</evidence>
<dbReference type="STRING" id="45357.A0A2V1B1X1"/>
<evidence type="ECO:0000256" key="1">
    <source>
        <dbReference type="ARBA" id="ARBA00022729"/>
    </source>
</evidence>
<evidence type="ECO:0000256" key="3">
    <source>
        <dbReference type="SAM" id="MobiDB-lite"/>
    </source>
</evidence>
<organism evidence="5 6">
    <name type="scientific">Candidozyma haemuli</name>
    <dbReference type="NCBI Taxonomy" id="45357"/>
    <lineage>
        <taxon>Eukaryota</taxon>
        <taxon>Fungi</taxon>
        <taxon>Dikarya</taxon>
        <taxon>Ascomycota</taxon>
        <taxon>Saccharomycotina</taxon>
        <taxon>Pichiomycetes</taxon>
        <taxon>Metschnikowiaceae</taxon>
        <taxon>Candidozyma</taxon>
    </lineage>
</organism>
<feature type="signal peptide" evidence="4">
    <location>
        <begin position="1"/>
        <end position="18"/>
    </location>
</feature>
<dbReference type="Proteomes" id="UP000244309">
    <property type="component" value="Unassembled WGS sequence"/>
</dbReference>
<feature type="compositionally biased region" description="Low complexity" evidence="3">
    <location>
        <begin position="61"/>
        <end position="75"/>
    </location>
</feature>
<reference evidence="5 6" key="1">
    <citation type="submission" date="2017-12" db="EMBL/GenBank/DDBJ databases">
        <title>Genome Sequence of a Multidrug-Resistant Candida haemulonii Isolate from a Patient with Chronic Leg Ulcers in Israel.</title>
        <authorList>
            <person name="Chow N.A."/>
            <person name="Gade L."/>
            <person name="Batra D."/>
            <person name="Rowe L.A."/>
            <person name="Ben-Ami R."/>
            <person name="Loparev V.N."/>
            <person name="Litvintseva A.P."/>
        </authorList>
    </citation>
    <scope>NUCLEOTIDE SEQUENCE [LARGE SCALE GENOMIC DNA]</scope>
    <source>
        <strain evidence="5 6">B11899</strain>
    </source>
</reference>
<evidence type="ECO:0000256" key="4">
    <source>
        <dbReference type="SAM" id="SignalP"/>
    </source>
</evidence>
<dbReference type="VEuPathDB" id="FungiDB:CXQ85_003055"/>
<name>A0A2V1B1X1_9ASCO</name>
<gene>
    <name evidence="5" type="ORF">CXQ85_003055</name>
</gene>